<feature type="region of interest" description="Disordered" evidence="1">
    <location>
        <begin position="73"/>
        <end position="102"/>
    </location>
</feature>
<dbReference type="InterPro" id="IPR018715">
    <property type="entry name" value="DUF2239"/>
</dbReference>
<keyword evidence="3" id="KW-1185">Reference proteome</keyword>
<organism evidence="2 3">
    <name type="scientific">Paraburkholderia acidiphila</name>
    <dbReference type="NCBI Taxonomy" id="2571747"/>
    <lineage>
        <taxon>Bacteria</taxon>
        <taxon>Pseudomonadati</taxon>
        <taxon>Pseudomonadota</taxon>
        <taxon>Betaproteobacteria</taxon>
        <taxon>Burkholderiales</taxon>
        <taxon>Burkholderiaceae</taxon>
        <taxon>Paraburkholderia</taxon>
    </lineage>
</organism>
<evidence type="ECO:0000313" key="3">
    <source>
        <dbReference type="Proteomes" id="UP000434209"/>
    </source>
</evidence>
<accession>A0A7Z2J6Z0</accession>
<reference evidence="2 3" key="1">
    <citation type="submission" date="2019-12" db="EMBL/GenBank/DDBJ databases">
        <title>Paraburkholderia acidiphila 7Q-K02 sp. nov and Paraburkholderia acidisoli DHF22 sp. nov., two strains isolated from forest soil.</title>
        <authorList>
            <person name="Gao Z."/>
            <person name="Qiu L."/>
        </authorList>
    </citation>
    <scope>NUCLEOTIDE SEQUENCE [LARGE SCALE GENOMIC DNA]</scope>
    <source>
        <strain evidence="2 3">7Q-K02</strain>
    </source>
</reference>
<sequence>MVMANSCTAFAGTRLIARGAPLQVALAVKTELEREGNDNGAAVLVFDDRDARPVEFDLRGTEQDIEVRLAAQASGGEQHAVAPNAPGDEEAQEDAPRGRGRPKLGVVAREVTLLPRHWDWLGAQPGGASVVLRRLVDSARHASEARERMRAAQEAAHRFMTALAGNLPDYEEALRALYAGERSRFEAANAPWPEDVRAYARELAQAAFG</sequence>
<dbReference type="Proteomes" id="UP000434209">
    <property type="component" value="Chromosome 1"/>
</dbReference>
<evidence type="ECO:0000313" key="2">
    <source>
        <dbReference type="EMBL" id="QGZ53556.1"/>
    </source>
</evidence>
<dbReference type="Pfam" id="PF09998">
    <property type="entry name" value="DUF2239"/>
    <property type="match status" value="1"/>
</dbReference>
<dbReference type="KEGG" id="pacp:FAZ97_00780"/>
<proteinExistence type="predicted"/>
<dbReference type="RefSeq" id="WP_158756742.1">
    <property type="nucleotide sequence ID" value="NZ_CP046909.1"/>
</dbReference>
<dbReference type="OrthoDB" id="282960at2"/>
<name>A0A7Z2J6Z0_9BURK</name>
<dbReference type="EMBL" id="CP046909">
    <property type="protein sequence ID" value="QGZ53556.1"/>
    <property type="molecule type" value="Genomic_DNA"/>
</dbReference>
<dbReference type="AlphaFoldDB" id="A0A7Z2J6Z0"/>
<evidence type="ECO:0000256" key="1">
    <source>
        <dbReference type="SAM" id="MobiDB-lite"/>
    </source>
</evidence>
<gene>
    <name evidence="2" type="ORF">FAZ97_00780</name>
</gene>
<protein>
    <submittedName>
        <fullName evidence="2">DUF2239 family protein</fullName>
    </submittedName>
</protein>